<gene>
    <name evidence="2" type="ORF">FuraDRAFT_3539</name>
</gene>
<dbReference type="eggNOG" id="COG4983">
    <property type="taxonomic scope" value="Bacteria"/>
</dbReference>
<dbReference type="Proteomes" id="UP000003165">
    <property type="component" value="Unassembled WGS sequence"/>
</dbReference>
<dbReference type="EMBL" id="ACIS01000011">
    <property type="protein sequence ID" value="EEG07108.1"/>
    <property type="molecule type" value="Genomic_DNA"/>
</dbReference>
<proteinExistence type="predicted"/>
<keyword evidence="3" id="KW-1185">Reference proteome</keyword>
<comment type="caution">
    <text evidence="2">The sequence shown here is derived from an EMBL/GenBank/DDBJ whole genome shotgun (WGS) entry which is preliminary data.</text>
</comment>
<sequence>MELQNEGRPGQDGQEGKLTLVQNNDSPNLADLQASYGPFAPYACLKCWVPWKLTKKPGKAKADKVPHSGRHGLSTNDPNDWCTLPDALAIAKEHGLNGVGIVLTGGITVDGKRLVGLDFDVVEDTFQLPFETYCEKSPSGNGVRAFVTVPEEWAAQRVDNGRGHYPGCGHNEIYIGSGGRFLTVTGNTIEALPFADLKGADLDRLDALLKKADKTPASPVSGVDLADGSLVDLDKFPLSDKHRALIAGEIPAGQGKRHPVVRSFLLLLASNGVSAADALATCLQLPGLLAYFEKHNDAVKFARTEIERAFNKAGPQLNELCDKFKKLNPPPQNGCGNEPASSKKRDPRTRLIPIAEAMKSVRATQWLIKNYLEADTLALMFGQSGHYKSFVAIDLAFSVASGKAWHGHKVNRSGPVIFVCGEGQQGVYRRLMAVCQERGSDWETLPLYITSRPFGLSEADEVAWLKELIDGLPEPPVLIVVDTLARNFGNGDENSTRDMNLFISALDEFRGHASVLVVHHTGHANQGRERGSYSLRGATDARYFVSFDDKLRMVHFETQKMKDDLLPPPIYLSPKVVELPLPNEEGEGPITSVVLVESADQKAARVADVYRRFPKLEKPEKRKTRLPLLLIAIHDKPASGANALAKEIGSGNSTVQDDLTALRDYKLIEPVLNKLTPDGIAVAAALTGRADIVFEARPAGHPEIG</sequence>
<dbReference type="RefSeq" id="WP_008955558.1">
    <property type="nucleotide sequence ID" value="NZ_ACIS01000011.1"/>
</dbReference>
<organism evidence="2 3">
    <name type="scientific">Pseudogulbenkiania ferrooxidans 2002</name>
    <dbReference type="NCBI Taxonomy" id="279714"/>
    <lineage>
        <taxon>Bacteria</taxon>
        <taxon>Pseudomonadati</taxon>
        <taxon>Pseudomonadota</taxon>
        <taxon>Betaproteobacteria</taxon>
        <taxon>Neisseriales</taxon>
        <taxon>Chromobacteriaceae</taxon>
        <taxon>Pseudogulbenkiania</taxon>
    </lineage>
</organism>
<name>B9Z853_9NEIS</name>
<feature type="region of interest" description="Disordered" evidence="1">
    <location>
        <begin position="1"/>
        <end position="24"/>
    </location>
</feature>
<evidence type="ECO:0000313" key="3">
    <source>
        <dbReference type="Proteomes" id="UP000003165"/>
    </source>
</evidence>
<dbReference type="SUPFAM" id="SSF52540">
    <property type="entry name" value="P-loop containing nucleoside triphosphate hydrolases"/>
    <property type="match status" value="1"/>
</dbReference>
<evidence type="ECO:0000313" key="2">
    <source>
        <dbReference type="EMBL" id="EEG07108.1"/>
    </source>
</evidence>
<reference evidence="2 3" key="1">
    <citation type="submission" date="2009-02" db="EMBL/GenBank/DDBJ databases">
        <title>Sequencing of the draft genome and assembly of Lutiella nitroferrum 2002.</title>
        <authorList>
            <consortium name="US DOE Joint Genome Institute (JGI-PGF)"/>
            <person name="Lucas S."/>
            <person name="Copeland A."/>
            <person name="Lapidus A."/>
            <person name="Glavina del Rio T."/>
            <person name="Tice H."/>
            <person name="Bruce D."/>
            <person name="Goodwin L."/>
            <person name="Pitluck S."/>
            <person name="Larimer F."/>
            <person name="Land M.L."/>
            <person name="Hauser L."/>
            <person name="Coates J.D."/>
        </authorList>
    </citation>
    <scope>NUCLEOTIDE SEQUENCE [LARGE SCALE GENOMIC DNA]</scope>
    <source>
        <strain evidence="2 3">2002</strain>
    </source>
</reference>
<dbReference type="AlphaFoldDB" id="B9Z853"/>
<protein>
    <submittedName>
        <fullName evidence="2">RecA-family ATPase-like protein</fullName>
    </submittedName>
</protein>
<evidence type="ECO:0000256" key="1">
    <source>
        <dbReference type="SAM" id="MobiDB-lite"/>
    </source>
</evidence>
<dbReference type="Gene3D" id="3.40.50.300">
    <property type="entry name" value="P-loop containing nucleotide triphosphate hydrolases"/>
    <property type="match status" value="1"/>
</dbReference>
<dbReference type="Pfam" id="PF13481">
    <property type="entry name" value="AAA_25"/>
    <property type="match status" value="1"/>
</dbReference>
<feature type="region of interest" description="Disordered" evidence="1">
    <location>
        <begin position="328"/>
        <end position="348"/>
    </location>
</feature>
<accession>B9Z853</accession>
<dbReference type="InterPro" id="IPR027417">
    <property type="entry name" value="P-loop_NTPase"/>
</dbReference>
<dbReference type="eggNOG" id="COG3598">
    <property type="taxonomic scope" value="Bacteria"/>
</dbReference>